<reference evidence="3" key="2">
    <citation type="submission" date="2020-02" db="EMBL/GenBank/DDBJ databases">
        <title>Identification and distribution of gene clusters putatively required for synthesis of sphingolipid metabolism inhibitors in phylogenetically diverse species of the filamentous fungus Fusarium.</title>
        <authorList>
            <person name="Kim H.-S."/>
            <person name="Busman M."/>
            <person name="Brown D.W."/>
            <person name="Divon H."/>
            <person name="Uhlig S."/>
            <person name="Proctor R.H."/>
        </authorList>
    </citation>
    <scope>NUCLEOTIDE SEQUENCE</scope>
    <source>
        <strain evidence="3">NRRL 25174</strain>
    </source>
</reference>
<name>A0A9P5AIJ5_9HYPO</name>
<reference evidence="3" key="1">
    <citation type="journal article" date="2017" name="Mycologia">
        <title>Fusarium algeriense, sp. nov., a novel toxigenic crown rot pathogen of durum wheat from Algeria is nested in the Fusarium burgessii species complex.</title>
        <authorList>
            <person name="Laraba I."/>
            <person name="Keddad A."/>
            <person name="Boureghda H."/>
            <person name="Abdallah N."/>
            <person name="Vaughan M.M."/>
            <person name="Proctor R.H."/>
            <person name="Busman M."/>
            <person name="O'Donnell K."/>
        </authorList>
    </citation>
    <scope>NUCLEOTIDE SEQUENCE</scope>
    <source>
        <strain evidence="3">NRRL 25174</strain>
    </source>
</reference>
<evidence type="ECO:0000256" key="1">
    <source>
        <dbReference type="ARBA" id="ARBA00006484"/>
    </source>
</evidence>
<sequence>MLPSKPTLLCIGCGPGISRSVTALFAAKRYEHVALIAQREESLEVERAAILEATGHGVDVRTYALDITQTEALLSTITQIEKMMGSIECVIYNAARVHKSSFFEYRVEDIEYDFKISVSVLYVVAKRLMPGLLDLAEMKPAHKPALIVTSSVSPVEPKPDMFALSLAKAAQRNLVHSLSMTYGPRGVQIGVINDIGFGSPEDKERTTERIAQKTWEWLNARGHVPFEVQL</sequence>
<keyword evidence="4" id="KW-1185">Reference proteome</keyword>
<evidence type="ECO:0000313" key="3">
    <source>
        <dbReference type="EMBL" id="KAF4339347.1"/>
    </source>
</evidence>
<dbReference type="Proteomes" id="UP000730481">
    <property type="component" value="Unassembled WGS sequence"/>
</dbReference>
<comment type="caution">
    <text evidence="3">The sequence shown here is derived from an EMBL/GenBank/DDBJ whole genome shotgun (WGS) entry which is preliminary data.</text>
</comment>
<dbReference type="OrthoDB" id="5336600at2759"/>
<dbReference type="GO" id="GO:0016491">
    <property type="term" value="F:oxidoreductase activity"/>
    <property type="evidence" value="ECO:0007669"/>
    <property type="project" value="UniProtKB-KW"/>
</dbReference>
<dbReference type="InterPro" id="IPR036291">
    <property type="entry name" value="NAD(P)-bd_dom_sf"/>
</dbReference>
<protein>
    <submittedName>
        <fullName evidence="3">Short-chain alcohol dehydrogenase</fullName>
    </submittedName>
</protein>
<accession>A0A9P5AIJ5</accession>
<dbReference type="PANTHER" id="PTHR43669:SF3">
    <property type="entry name" value="ALCOHOL DEHYDROGENASE, PUTATIVE (AFU_ORTHOLOGUE AFUA_3G03445)-RELATED"/>
    <property type="match status" value="1"/>
</dbReference>
<gene>
    <name evidence="3" type="ORF">FBEOM_6761</name>
</gene>
<organism evidence="3 4">
    <name type="scientific">Fusarium beomiforme</name>
    <dbReference type="NCBI Taxonomy" id="44412"/>
    <lineage>
        <taxon>Eukaryota</taxon>
        <taxon>Fungi</taxon>
        <taxon>Dikarya</taxon>
        <taxon>Ascomycota</taxon>
        <taxon>Pezizomycotina</taxon>
        <taxon>Sordariomycetes</taxon>
        <taxon>Hypocreomycetidae</taxon>
        <taxon>Hypocreales</taxon>
        <taxon>Nectriaceae</taxon>
        <taxon>Fusarium</taxon>
        <taxon>Fusarium burgessii species complex</taxon>
    </lineage>
</organism>
<dbReference type="EMBL" id="PVQB02000288">
    <property type="protein sequence ID" value="KAF4339347.1"/>
    <property type="molecule type" value="Genomic_DNA"/>
</dbReference>
<dbReference type="Pfam" id="PF00106">
    <property type="entry name" value="adh_short"/>
    <property type="match status" value="1"/>
</dbReference>
<dbReference type="SUPFAM" id="SSF51735">
    <property type="entry name" value="NAD(P)-binding Rossmann-fold domains"/>
    <property type="match status" value="1"/>
</dbReference>
<dbReference type="CDD" id="cd05233">
    <property type="entry name" value="SDR_c"/>
    <property type="match status" value="1"/>
</dbReference>
<dbReference type="AlphaFoldDB" id="A0A9P5AIJ5"/>
<dbReference type="InterPro" id="IPR002347">
    <property type="entry name" value="SDR_fam"/>
</dbReference>
<dbReference type="Gene3D" id="3.40.50.720">
    <property type="entry name" value="NAD(P)-binding Rossmann-like Domain"/>
    <property type="match status" value="1"/>
</dbReference>
<comment type="similarity">
    <text evidence="1">Belongs to the short-chain dehydrogenases/reductases (SDR) family.</text>
</comment>
<keyword evidence="2" id="KW-0560">Oxidoreductase</keyword>
<dbReference type="PANTHER" id="PTHR43669">
    <property type="entry name" value="5-KETO-D-GLUCONATE 5-REDUCTASE"/>
    <property type="match status" value="1"/>
</dbReference>
<proteinExistence type="inferred from homology"/>
<evidence type="ECO:0000256" key="2">
    <source>
        <dbReference type="ARBA" id="ARBA00023002"/>
    </source>
</evidence>
<evidence type="ECO:0000313" key="4">
    <source>
        <dbReference type="Proteomes" id="UP000730481"/>
    </source>
</evidence>